<sequence>MSGHYRKKFYGYEKMTDGDKKEFDKFFLKKITIGIVPPGGYRWRDRQSHTAVMWMLAEEKERGVSIPHSGNGHEIHFRGRKVDGMAEEETMETRYASRMAKISEVLKGSSQLIEMWECDFQRYLKENEEMKTHLEKHSLILKKPMDPIDAFYGGRTNAAQLYHREKEEIGGKIKIYRYLLALPLYH</sequence>
<protein>
    <submittedName>
        <fullName evidence="1">Uncharacterized protein</fullName>
    </submittedName>
</protein>
<evidence type="ECO:0000313" key="2">
    <source>
        <dbReference type="Proteomes" id="UP000792457"/>
    </source>
</evidence>
<reference evidence="1" key="1">
    <citation type="submission" date="2013-04" db="EMBL/GenBank/DDBJ databases">
        <authorList>
            <person name="Qu J."/>
            <person name="Murali S.C."/>
            <person name="Bandaranaike D."/>
            <person name="Bellair M."/>
            <person name="Blankenburg K."/>
            <person name="Chao H."/>
            <person name="Dinh H."/>
            <person name="Doddapaneni H."/>
            <person name="Downs B."/>
            <person name="Dugan-Rocha S."/>
            <person name="Elkadiri S."/>
            <person name="Gnanaolivu R.D."/>
            <person name="Hernandez B."/>
            <person name="Javaid M."/>
            <person name="Jayaseelan J.C."/>
            <person name="Lee S."/>
            <person name="Li M."/>
            <person name="Ming W."/>
            <person name="Munidasa M."/>
            <person name="Muniz J."/>
            <person name="Nguyen L."/>
            <person name="Ongeri F."/>
            <person name="Osuji N."/>
            <person name="Pu L.-L."/>
            <person name="Puazo M."/>
            <person name="Qu C."/>
            <person name="Quiroz J."/>
            <person name="Raj R."/>
            <person name="Weissenberger G."/>
            <person name="Xin Y."/>
            <person name="Zou X."/>
            <person name="Han Y."/>
            <person name="Richards S."/>
            <person name="Worley K."/>
            <person name="Muzny D."/>
            <person name="Gibbs R."/>
        </authorList>
    </citation>
    <scope>NUCLEOTIDE SEQUENCE</scope>
    <source>
        <strain evidence="1">Sampled in the wild</strain>
    </source>
</reference>
<keyword evidence="2" id="KW-1185">Reference proteome</keyword>
<gene>
    <name evidence="1" type="ORF">J437_LFUL007763</name>
</gene>
<reference evidence="1" key="2">
    <citation type="submission" date="2017-10" db="EMBL/GenBank/DDBJ databases">
        <title>Ladona fulva Genome sequencing and assembly.</title>
        <authorList>
            <person name="Murali S."/>
            <person name="Richards S."/>
            <person name="Bandaranaike D."/>
            <person name="Bellair M."/>
            <person name="Blankenburg K."/>
            <person name="Chao H."/>
            <person name="Dinh H."/>
            <person name="Doddapaneni H."/>
            <person name="Dugan-Rocha S."/>
            <person name="Elkadiri S."/>
            <person name="Gnanaolivu R."/>
            <person name="Hernandez B."/>
            <person name="Skinner E."/>
            <person name="Javaid M."/>
            <person name="Lee S."/>
            <person name="Li M."/>
            <person name="Ming W."/>
            <person name="Munidasa M."/>
            <person name="Muniz J."/>
            <person name="Nguyen L."/>
            <person name="Hughes D."/>
            <person name="Osuji N."/>
            <person name="Pu L.-L."/>
            <person name="Puazo M."/>
            <person name="Qu C."/>
            <person name="Quiroz J."/>
            <person name="Raj R."/>
            <person name="Weissenberger G."/>
            <person name="Xin Y."/>
            <person name="Zou X."/>
            <person name="Han Y."/>
            <person name="Worley K."/>
            <person name="Muzny D."/>
            <person name="Gibbs R."/>
        </authorList>
    </citation>
    <scope>NUCLEOTIDE SEQUENCE</scope>
    <source>
        <strain evidence="1">Sampled in the wild</strain>
    </source>
</reference>
<proteinExistence type="predicted"/>
<dbReference type="OrthoDB" id="5985876at2759"/>
<dbReference type="EMBL" id="KZ308388">
    <property type="protein sequence ID" value="KAG8228770.1"/>
    <property type="molecule type" value="Genomic_DNA"/>
</dbReference>
<organism evidence="1 2">
    <name type="scientific">Ladona fulva</name>
    <name type="common">Scarce chaser dragonfly</name>
    <name type="synonym">Libellula fulva</name>
    <dbReference type="NCBI Taxonomy" id="123851"/>
    <lineage>
        <taxon>Eukaryota</taxon>
        <taxon>Metazoa</taxon>
        <taxon>Ecdysozoa</taxon>
        <taxon>Arthropoda</taxon>
        <taxon>Hexapoda</taxon>
        <taxon>Insecta</taxon>
        <taxon>Pterygota</taxon>
        <taxon>Palaeoptera</taxon>
        <taxon>Odonata</taxon>
        <taxon>Epiprocta</taxon>
        <taxon>Anisoptera</taxon>
        <taxon>Libelluloidea</taxon>
        <taxon>Libellulidae</taxon>
        <taxon>Ladona</taxon>
    </lineage>
</organism>
<name>A0A8K0NY54_LADFU</name>
<accession>A0A8K0NY54</accession>
<dbReference type="Proteomes" id="UP000792457">
    <property type="component" value="Unassembled WGS sequence"/>
</dbReference>
<comment type="caution">
    <text evidence="1">The sequence shown here is derived from an EMBL/GenBank/DDBJ whole genome shotgun (WGS) entry which is preliminary data.</text>
</comment>
<evidence type="ECO:0000313" key="1">
    <source>
        <dbReference type="EMBL" id="KAG8228770.1"/>
    </source>
</evidence>
<dbReference type="AlphaFoldDB" id="A0A8K0NY54"/>